<gene>
    <name evidence="1" type="ORF">S01H4_50211</name>
</gene>
<protein>
    <submittedName>
        <fullName evidence="1">Uncharacterized protein</fullName>
    </submittedName>
</protein>
<evidence type="ECO:0000313" key="1">
    <source>
        <dbReference type="EMBL" id="GAG90673.1"/>
    </source>
</evidence>
<dbReference type="Pfam" id="PF24175">
    <property type="entry name" value="SU10_adaptor"/>
    <property type="match status" value="1"/>
</dbReference>
<dbReference type="AlphaFoldDB" id="X1C2M0"/>
<sequence>MNLVEILARTRNVLDELVEGESHWTDDRLTRFINEGLVDIAGKLPAPAIPGLWDFDEKHLSNGVSLYDLPSDWCKSVEIFLYGNKAWVLPIQFERALTTNSLYLPSTTYPYVLAPYKQGKVKIFPEPTELVTNGFQHHYLRIPVVISGDNDIPELPYHTHQWAVDYAVYRALFEDGDERATGQFNIYSGHFGGNK</sequence>
<comment type="caution">
    <text evidence="1">The sequence shown here is derived from an EMBL/GenBank/DDBJ whole genome shotgun (WGS) entry which is preliminary data.</text>
</comment>
<proteinExistence type="predicted"/>
<organism evidence="1">
    <name type="scientific">marine sediment metagenome</name>
    <dbReference type="NCBI Taxonomy" id="412755"/>
    <lineage>
        <taxon>unclassified sequences</taxon>
        <taxon>metagenomes</taxon>
        <taxon>ecological metagenomes</taxon>
    </lineage>
</organism>
<name>X1C2M0_9ZZZZ</name>
<reference evidence="1" key="1">
    <citation type="journal article" date="2014" name="Front. Microbiol.">
        <title>High frequency of phylogenetically diverse reductive dehalogenase-homologous genes in deep subseafloor sedimentary metagenomes.</title>
        <authorList>
            <person name="Kawai M."/>
            <person name="Futagami T."/>
            <person name="Toyoda A."/>
            <person name="Takaki Y."/>
            <person name="Nishi S."/>
            <person name="Hori S."/>
            <person name="Arai W."/>
            <person name="Tsubouchi T."/>
            <person name="Morono Y."/>
            <person name="Uchiyama I."/>
            <person name="Ito T."/>
            <person name="Fujiyama A."/>
            <person name="Inagaki F."/>
            <person name="Takami H."/>
        </authorList>
    </citation>
    <scope>NUCLEOTIDE SEQUENCE</scope>
    <source>
        <strain evidence="1">Expedition CK06-06</strain>
    </source>
</reference>
<dbReference type="InterPro" id="IPR056209">
    <property type="entry name" value="SU10_adaptor"/>
</dbReference>
<accession>X1C2M0</accession>
<dbReference type="EMBL" id="BART01028485">
    <property type="protein sequence ID" value="GAG90673.1"/>
    <property type="molecule type" value="Genomic_DNA"/>
</dbReference>